<accession>A0A0A0BDZ1</accession>
<dbReference type="PANTHER" id="PTHR40031">
    <property type="entry name" value="HYPOTHETICAL MEMBRANE SPANNING PROTEIN"/>
    <property type="match status" value="1"/>
</dbReference>
<gene>
    <name evidence="2" type="ORF">LP43_1958</name>
</gene>
<name>A0A0A0BDZ1_9GAMM</name>
<keyword evidence="1" id="KW-0472">Membrane</keyword>
<reference evidence="2 3" key="1">
    <citation type="submission" date="2014-09" db="EMBL/GenBank/DDBJ databases">
        <authorList>
            <person name="Grob C."/>
            <person name="Taubert M."/>
            <person name="Howat A.M."/>
            <person name="Burns O.J."/>
            <person name="Dixon J.L."/>
            <person name="Chen Y."/>
            <person name="Murrell J.C."/>
        </authorList>
    </citation>
    <scope>NUCLEOTIDE SEQUENCE [LARGE SCALE GENOMIC DNA]</scope>
    <source>
        <strain evidence="2">L4</strain>
    </source>
</reference>
<feature type="transmembrane region" description="Helical" evidence="1">
    <location>
        <begin position="126"/>
        <end position="147"/>
    </location>
</feature>
<feature type="transmembrane region" description="Helical" evidence="1">
    <location>
        <begin position="159"/>
        <end position="178"/>
    </location>
</feature>
<keyword evidence="2" id="KW-0378">Hydrolase</keyword>
<keyword evidence="1" id="KW-1133">Transmembrane helix</keyword>
<dbReference type="RefSeq" id="WP_036314651.1">
    <property type="nucleotide sequence ID" value="NZ_JRQD01000005.1"/>
</dbReference>
<dbReference type="STRING" id="392484.LP43_1958"/>
<dbReference type="EMBL" id="JRQD01000005">
    <property type="protein sequence ID" value="KGM06085.1"/>
    <property type="molecule type" value="Genomic_DNA"/>
</dbReference>
<comment type="caution">
    <text evidence="2">The sequence shown here is derived from an EMBL/GenBank/DDBJ whole genome shotgun (WGS) entry which is preliminary data.</text>
</comment>
<keyword evidence="1" id="KW-0812">Transmembrane</keyword>
<dbReference type="Proteomes" id="UP000029999">
    <property type="component" value="Unassembled WGS sequence"/>
</dbReference>
<organism evidence="2 3">
    <name type="scientific">Methylophaga thiooxydans</name>
    <dbReference type="NCBI Taxonomy" id="392484"/>
    <lineage>
        <taxon>Bacteria</taxon>
        <taxon>Pseudomonadati</taxon>
        <taxon>Pseudomonadota</taxon>
        <taxon>Gammaproteobacteria</taxon>
        <taxon>Thiotrichales</taxon>
        <taxon>Piscirickettsiaceae</taxon>
        <taxon>Methylophaga</taxon>
    </lineage>
</organism>
<feature type="transmembrane region" description="Helical" evidence="1">
    <location>
        <begin position="57"/>
        <end position="76"/>
    </location>
</feature>
<evidence type="ECO:0000256" key="1">
    <source>
        <dbReference type="SAM" id="Phobius"/>
    </source>
</evidence>
<dbReference type="PANTHER" id="PTHR40031:SF1">
    <property type="entry name" value="MEMBRANE-BOUND METAL-DEPENDENT HYDROLASE"/>
    <property type="match status" value="1"/>
</dbReference>
<dbReference type="AlphaFoldDB" id="A0A0A0BDZ1"/>
<protein>
    <submittedName>
        <fullName evidence="2">Membrane-bound metal-dependent hydrolase</fullName>
    </submittedName>
</protein>
<dbReference type="Pfam" id="PF04307">
    <property type="entry name" value="YdjM"/>
    <property type="match status" value="1"/>
</dbReference>
<dbReference type="InterPro" id="IPR053170">
    <property type="entry name" value="Transcription_regulator"/>
</dbReference>
<feature type="transmembrane region" description="Helical" evidence="1">
    <location>
        <begin position="88"/>
        <end position="114"/>
    </location>
</feature>
<dbReference type="InterPro" id="IPR007404">
    <property type="entry name" value="YdjM-like"/>
</dbReference>
<sequence>MDTITQALLGGAVGYAVAGKTSGRKAMLWGAAVAVLPDLDVFIPYDNDLDSMTFHRSWTHSWFVHIAIAPILALLARRVDKTFHFSQCFFIIWLALVTHAGLDALTVYGTQLFWPLMPPPVSGGSVFIIDPTYSIPLLAGFLAVLVMPKKELSNQVMRFGFAFSCLYLIWGYAAQQYIESETKQSLAEQNITYSHMQVSATPFNTLLWRIVVIDDEIYYEGFKSVFDKTDLIEFNRYDRGAGLIENTKQLNAFQRIDWFTNGLFKLEKQGDDIVASDLRMGMEPSYFFRFKLAINTSDEIQPTIPNRVRSESNRHEGIRWVWQRIWNPAVQFSNDSGLM</sequence>
<evidence type="ECO:0000313" key="3">
    <source>
        <dbReference type="Proteomes" id="UP000029999"/>
    </source>
</evidence>
<feature type="transmembrane region" description="Helical" evidence="1">
    <location>
        <begin position="26"/>
        <end position="45"/>
    </location>
</feature>
<proteinExistence type="predicted"/>
<dbReference type="GO" id="GO:0016787">
    <property type="term" value="F:hydrolase activity"/>
    <property type="evidence" value="ECO:0007669"/>
    <property type="project" value="UniProtKB-KW"/>
</dbReference>
<evidence type="ECO:0000313" key="2">
    <source>
        <dbReference type="EMBL" id="KGM06085.1"/>
    </source>
</evidence>